<protein>
    <submittedName>
        <fullName evidence="1">Uncharacterized protein</fullName>
    </submittedName>
</protein>
<evidence type="ECO:0000313" key="2">
    <source>
        <dbReference type="Proteomes" id="UP001163324"/>
    </source>
</evidence>
<gene>
    <name evidence="1" type="ORF">N3K66_003921</name>
</gene>
<organism evidence="1 2">
    <name type="scientific">Trichothecium roseum</name>
    <dbReference type="NCBI Taxonomy" id="47278"/>
    <lineage>
        <taxon>Eukaryota</taxon>
        <taxon>Fungi</taxon>
        <taxon>Dikarya</taxon>
        <taxon>Ascomycota</taxon>
        <taxon>Pezizomycotina</taxon>
        <taxon>Sordariomycetes</taxon>
        <taxon>Hypocreomycetidae</taxon>
        <taxon>Hypocreales</taxon>
        <taxon>Hypocreales incertae sedis</taxon>
        <taxon>Trichothecium</taxon>
    </lineage>
</organism>
<sequence>MLSILQDWVPPSRENWRLTVNFYQYVFPVFGSFQWFLKWYGMGKTSVASSPLNIPGRAAWLTMEIVGPAVFLTSVLSASSRSTTPLPWQNKFLAGLYLLHYAYRAVAFPFVQPSMSPIHLLVWSSAVVHQFCNGTSLGGWLGGLHGPASSSISSSPAQFLLGVTLFLAGLAGNFYHDEALREIRRREARRQHALRNQPGVDRRSSRAVDKHYRIPEAGLFRYVLYPHYLCEWVEWLGFWVACGWPCVPARAFLLNEVFAMLPRAVNGRRWYADKFGEEKIRGKWAVIPGLI</sequence>
<evidence type="ECO:0000313" key="1">
    <source>
        <dbReference type="EMBL" id="KAI9902104.1"/>
    </source>
</evidence>
<comment type="caution">
    <text evidence="1">The sequence shown here is derived from an EMBL/GenBank/DDBJ whole genome shotgun (WGS) entry which is preliminary data.</text>
</comment>
<dbReference type="Proteomes" id="UP001163324">
    <property type="component" value="Chromosome 3"/>
</dbReference>
<accession>A0ACC0V8R0</accession>
<keyword evidence="2" id="KW-1185">Reference proteome</keyword>
<name>A0ACC0V8R0_9HYPO</name>
<reference evidence="1" key="1">
    <citation type="submission" date="2022-10" db="EMBL/GenBank/DDBJ databases">
        <title>Complete Genome of Trichothecium roseum strain YXFP-22015, a Plant Pathogen Isolated from Citrus.</title>
        <authorList>
            <person name="Wang Y."/>
            <person name="Zhu L."/>
        </authorList>
    </citation>
    <scope>NUCLEOTIDE SEQUENCE</scope>
    <source>
        <strain evidence="1">YXFP-22015</strain>
    </source>
</reference>
<proteinExistence type="predicted"/>
<dbReference type="EMBL" id="CM047942">
    <property type="protein sequence ID" value="KAI9902104.1"/>
    <property type="molecule type" value="Genomic_DNA"/>
</dbReference>